<feature type="compositionally biased region" description="Low complexity" evidence="2">
    <location>
        <begin position="55"/>
        <end position="64"/>
    </location>
</feature>
<dbReference type="InterPro" id="IPR011993">
    <property type="entry name" value="PH-like_dom_sf"/>
</dbReference>
<reference evidence="4 5" key="1">
    <citation type="submission" date="2024-03" db="EMBL/GenBank/DDBJ databases">
        <title>Aureococcus anophagefferens CCMP1851 and Kratosvirus quantuckense: Draft genome of a second virus-susceptible host strain in the model system.</title>
        <authorList>
            <person name="Chase E."/>
            <person name="Truchon A.R."/>
            <person name="Schepens W."/>
            <person name="Wilhelm S.W."/>
        </authorList>
    </citation>
    <scope>NUCLEOTIDE SEQUENCE [LARGE SCALE GENOMIC DNA]</scope>
    <source>
        <strain evidence="4 5">CCMP1851</strain>
    </source>
</reference>
<gene>
    <name evidence="4" type="ORF">SO694_00011047</name>
</gene>
<evidence type="ECO:0000256" key="2">
    <source>
        <dbReference type="SAM" id="MobiDB-lite"/>
    </source>
</evidence>
<name>A0ABR1GEY6_AURAN</name>
<dbReference type="Pfam" id="PF00169">
    <property type="entry name" value="PH"/>
    <property type="match status" value="1"/>
</dbReference>
<feature type="domain" description="PH" evidence="3">
    <location>
        <begin position="89"/>
        <end position="141"/>
    </location>
</feature>
<feature type="compositionally biased region" description="Basic residues" evidence="2">
    <location>
        <begin position="23"/>
        <end position="38"/>
    </location>
</feature>
<feature type="region of interest" description="Disordered" evidence="2">
    <location>
        <begin position="705"/>
        <end position="725"/>
    </location>
</feature>
<sequence length="748" mass="78838">MATIPRHNRGRLPRGEQVPGFRRGPRGAARRRRRAALRAPRRGALLRWGSRVADDAAAAEPAAAPDDEDDDDDENDDETADEGFEAPAKEGWLQKKGSGFASWKDRYFSLSGTEAAYFADAAKADRKGEIVVGDIVSVRDGVPHDHRSKVPTLEVEAFGAAVPRRRRARAAADVGAVARDLAALRPRARADGARVRWRGRGPRRGPKAIAAAAARSDWAACRAALDAAKGAGGRDGALAAVAAAVRRELFDDGEAYFCGEGAAALCAGAARLAKRFRAFLGGRCVGPDAATEAAVAVHERYCADLVPRLPALELEGAFDGGAAAPEDALKVLAALNDHRPFPPDLDDYEDALAVAYLDDVQATVIEWVTNVRRRAPTVVAGSDGRLRTPQPEDMLRLAREQLRAALDLVTGPTRLKAAVAVAEGCAAFAEDDDEDDEARASRVADDGDDGAASPLEVFAARCNDCARASDLLLGLVDEDGQREALERDWTPGAGRARGATATELLDGFRGALEATVAEFAAASARSVDGVCDLVLSDLEAPMAEGLFSEADHGATVETVAATLADYGRDLEQWLESAYFARALEGLLSRVAARYVDCLCDAEGHASRLAAAKKRPLDAYAALVAGDADALGAVVAQFETTLPPPLVARALAPLRAVAAVVAALRDNRLAFPGAAKAHLHGPFGPSANDVARALLALDPALSKETYDGLKGKLDPPPGAAAAPRKRTRLSVVAAKNRRFPNMARSLFGN</sequence>
<keyword evidence="5" id="KW-1185">Reference proteome</keyword>
<dbReference type="SUPFAM" id="SSF50729">
    <property type="entry name" value="PH domain-like"/>
    <property type="match status" value="1"/>
</dbReference>
<evidence type="ECO:0000313" key="4">
    <source>
        <dbReference type="EMBL" id="KAK7254448.1"/>
    </source>
</evidence>
<dbReference type="InterPro" id="IPR010326">
    <property type="entry name" value="EXOC3/Sec6"/>
</dbReference>
<feature type="compositionally biased region" description="Basic residues" evidence="2">
    <location>
        <begin position="1"/>
        <end position="12"/>
    </location>
</feature>
<dbReference type="Proteomes" id="UP001363151">
    <property type="component" value="Unassembled WGS sequence"/>
</dbReference>
<comment type="similarity">
    <text evidence="1">Belongs to the SEC6 family.</text>
</comment>
<dbReference type="EMBL" id="JBBJCI010000024">
    <property type="protein sequence ID" value="KAK7254448.1"/>
    <property type="molecule type" value="Genomic_DNA"/>
</dbReference>
<dbReference type="Pfam" id="PF06046">
    <property type="entry name" value="Sec6"/>
    <property type="match status" value="1"/>
</dbReference>
<accession>A0ABR1GEY6</accession>
<protein>
    <recommendedName>
        <fullName evidence="3">PH domain-containing protein</fullName>
    </recommendedName>
</protein>
<dbReference type="InterPro" id="IPR042532">
    <property type="entry name" value="EXOC3/Sec6_C"/>
</dbReference>
<dbReference type="InterPro" id="IPR001849">
    <property type="entry name" value="PH_domain"/>
</dbReference>
<feature type="region of interest" description="Disordered" evidence="2">
    <location>
        <begin position="1"/>
        <end position="38"/>
    </location>
</feature>
<feature type="compositionally biased region" description="Acidic residues" evidence="2">
    <location>
        <begin position="65"/>
        <end position="84"/>
    </location>
</feature>
<comment type="caution">
    <text evidence="4">The sequence shown here is derived from an EMBL/GenBank/DDBJ whole genome shotgun (WGS) entry which is preliminary data.</text>
</comment>
<proteinExistence type="inferred from homology"/>
<evidence type="ECO:0000256" key="1">
    <source>
        <dbReference type="ARBA" id="ARBA00009447"/>
    </source>
</evidence>
<feature type="region of interest" description="Disordered" evidence="2">
    <location>
        <begin position="50"/>
        <end position="91"/>
    </location>
</feature>
<dbReference type="Gene3D" id="2.30.29.30">
    <property type="entry name" value="Pleckstrin-homology domain (PH domain)/Phosphotyrosine-binding domain (PTB)"/>
    <property type="match status" value="1"/>
</dbReference>
<evidence type="ECO:0000259" key="3">
    <source>
        <dbReference type="Pfam" id="PF00169"/>
    </source>
</evidence>
<dbReference type="Gene3D" id="1.10.357.70">
    <property type="entry name" value="Exocyst complex component Sec6, C-terminal domain"/>
    <property type="match status" value="1"/>
</dbReference>
<organism evidence="4 5">
    <name type="scientific">Aureococcus anophagefferens</name>
    <name type="common">Harmful bloom alga</name>
    <dbReference type="NCBI Taxonomy" id="44056"/>
    <lineage>
        <taxon>Eukaryota</taxon>
        <taxon>Sar</taxon>
        <taxon>Stramenopiles</taxon>
        <taxon>Ochrophyta</taxon>
        <taxon>Pelagophyceae</taxon>
        <taxon>Pelagomonadales</taxon>
        <taxon>Pelagomonadaceae</taxon>
        <taxon>Aureococcus</taxon>
    </lineage>
</organism>
<evidence type="ECO:0000313" key="5">
    <source>
        <dbReference type="Proteomes" id="UP001363151"/>
    </source>
</evidence>